<sequence length="227" mass="25922">MDPIYDMPFDLGWKREVVHRKKKPRIDIYYYAPDRKKLRSIREVHEYLDPRSPLKIHHFTFAQKALGLDPEKEIIRNARNPGVPNEAINIIEEQAVGLDIEEQNPIDIQPAVVRNPDVPDDAINIIEEQAVELDIEEQNLIDIQPAVVRNPGVPDNAINIIEEPAVGLDIEEQNPIDIQPAVVRNPGVPDGAINIIEEQAVVLDFEEQNPIDIQPARHVIEHFIECY</sequence>
<gene>
    <name evidence="2" type="ORF">CINCED_3A006251</name>
</gene>
<dbReference type="CDD" id="cd00122">
    <property type="entry name" value="MBD"/>
    <property type="match status" value="1"/>
</dbReference>
<name>A0A5E4NKD4_9HEMI</name>
<keyword evidence="2" id="KW-0238">DNA-binding</keyword>
<evidence type="ECO:0000313" key="2">
    <source>
        <dbReference type="EMBL" id="VVC42854.1"/>
    </source>
</evidence>
<dbReference type="OrthoDB" id="61560at2759"/>
<feature type="domain" description="MBD" evidence="1">
    <location>
        <begin position="1"/>
        <end position="66"/>
    </location>
</feature>
<evidence type="ECO:0000259" key="1">
    <source>
        <dbReference type="PROSITE" id="PS50982"/>
    </source>
</evidence>
<dbReference type="SUPFAM" id="SSF54171">
    <property type="entry name" value="DNA-binding domain"/>
    <property type="match status" value="1"/>
</dbReference>
<dbReference type="PROSITE" id="PS50982">
    <property type="entry name" value="MBD"/>
    <property type="match status" value="1"/>
</dbReference>
<dbReference type="Gene3D" id="3.30.890.10">
    <property type="entry name" value="Methyl-cpg-binding Protein 2, Chain A"/>
    <property type="match status" value="1"/>
</dbReference>
<accession>A0A5E4NKD4</accession>
<dbReference type="GO" id="GO:0003677">
    <property type="term" value="F:DNA binding"/>
    <property type="evidence" value="ECO:0007669"/>
    <property type="project" value="UniProtKB-KW"/>
</dbReference>
<keyword evidence="3" id="KW-1185">Reference proteome</keyword>
<dbReference type="InterPro" id="IPR016177">
    <property type="entry name" value="DNA-bd_dom_sf"/>
</dbReference>
<dbReference type="Proteomes" id="UP000325440">
    <property type="component" value="Unassembled WGS sequence"/>
</dbReference>
<dbReference type="SMART" id="SM00391">
    <property type="entry name" value="MBD"/>
    <property type="match status" value="1"/>
</dbReference>
<protein>
    <submittedName>
        <fullName evidence="2">Methyl-CpG DNA binding,DNA-binding domain</fullName>
    </submittedName>
</protein>
<reference evidence="2 3" key="1">
    <citation type="submission" date="2019-08" db="EMBL/GenBank/DDBJ databases">
        <authorList>
            <person name="Alioto T."/>
            <person name="Alioto T."/>
            <person name="Gomez Garrido J."/>
        </authorList>
    </citation>
    <scope>NUCLEOTIDE SEQUENCE [LARGE SCALE GENOMIC DNA]</scope>
</reference>
<dbReference type="InterPro" id="IPR001739">
    <property type="entry name" value="Methyl_CpG_DNA-bd"/>
</dbReference>
<dbReference type="AlphaFoldDB" id="A0A5E4NKD4"/>
<organism evidence="2 3">
    <name type="scientific">Cinara cedri</name>
    <dbReference type="NCBI Taxonomy" id="506608"/>
    <lineage>
        <taxon>Eukaryota</taxon>
        <taxon>Metazoa</taxon>
        <taxon>Ecdysozoa</taxon>
        <taxon>Arthropoda</taxon>
        <taxon>Hexapoda</taxon>
        <taxon>Insecta</taxon>
        <taxon>Pterygota</taxon>
        <taxon>Neoptera</taxon>
        <taxon>Paraneoptera</taxon>
        <taxon>Hemiptera</taxon>
        <taxon>Sternorrhyncha</taxon>
        <taxon>Aphidomorpha</taxon>
        <taxon>Aphidoidea</taxon>
        <taxon>Aphididae</taxon>
        <taxon>Lachninae</taxon>
        <taxon>Cinara</taxon>
    </lineage>
</organism>
<dbReference type="Pfam" id="PF01429">
    <property type="entry name" value="MBD"/>
    <property type="match status" value="1"/>
</dbReference>
<proteinExistence type="predicted"/>
<dbReference type="EMBL" id="CABPRJ010002021">
    <property type="protein sequence ID" value="VVC42854.1"/>
    <property type="molecule type" value="Genomic_DNA"/>
</dbReference>
<evidence type="ECO:0000313" key="3">
    <source>
        <dbReference type="Proteomes" id="UP000325440"/>
    </source>
</evidence>